<sequence>MFPVKKKNCMHKKGAPLRTCAATKEGQGRRIDLHAAKEELAMTDEIQTAHWEIASAFVDAGESDTDGFALRISTQQRFQRERIGSHLPDAHKPI</sequence>
<dbReference type="EMBL" id="CP026106">
    <property type="protein sequence ID" value="AUT72509.1"/>
    <property type="molecule type" value="Genomic_DNA"/>
</dbReference>
<organism evidence="1 2">
    <name type="scientific">Paraburkholderia hospita</name>
    <dbReference type="NCBI Taxonomy" id="169430"/>
    <lineage>
        <taxon>Bacteria</taxon>
        <taxon>Pseudomonadati</taxon>
        <taxon>Pseudomonadota</taxon>
        <taxon>Betaproteobacteria</taxon>
        <taxon>Burkholderiales</taxon>
        <taxon>Burkholderiaceae</taxon>
        <taxon>Paraburkholderia</taxon>
    </lineage>
</organism>
<gene>
    <name evidence="1" type="ORF">C2L64_30645</name>
</gene>
<dbReference type="GeneID" id="55532667"/>
<proteinExistence type="predicted"/>
<evidence type="ECO:0000313" key="2">
    <source>
        <dbReference type="Proteomes" id="UP000236649"/>
    </source>
</evidence>
<accession>A0AAN1JE80</accession>
<dbReference type="AlphaFoldDB" id="A0AAN1JE80"/>
<dbReference type="Proteomes" id="UP000236649">
    <property type="component" value="Chromosome 2"/>
</dbReference>
<evidence type="ECO:0000313" key="1">
    <source>
        <dbReference type="EMBL" id="AUT72509.1"/>
    </source>
</evidence>
<dbReference type="RefSeq" id="WP_090835814.1">
    <property type="nucleotide sequence ID" value="NZ_AKAU01000076.1"/>
</dbReference>
<reference evidence="1 2" key="1">
    <citation type="submission" date="2018-01" db="EMBL/GenBank/DDBJ databases">
        <title>Species boundaries and ecological features among Paraburkholderia terrae DSMZ17804T, P. hospita DSMZ17164T and P. caribensis DSMZ13236T.</title>
        <authorList>
            <person name="Pratama A.A."/>
        </authorList>
    </citation>
    <scope>NUCLEOTIDE SEQUENCE [LARGE SCALE GENOMIC DNA]</scope>
    <source>
        <strain evidence="1 2">DSM 17164</strain>
    </source>
</reference>
<name>A0AAN1JE80_9BURK</name>
<dbReference type="KEGG" id="phs:C2L64_30645"/>
<protein>
    <submittedName>
        <fullName evidence="1">Uncharacterized protein</fullName>
    </submittedName>
</protein>